<organism evidence="11 12">
    <name type="scientific">Wenzhouxiangella limi</name>
    <dbReference type="NCBI Taxonomy" id="2707351"/>
    <lineage>
        <taxon>Bacteria</taxon>
        <taxon>Pseudomonadati</taxon>
        <taxon>Pseudomonadota</taxon>
        <taxon>Gammaproteobacteria</taxon>
        <taxon>Chromatiales</taxon>
        <taxon>Wenzhouxiangellaceae</taxon>
        <taxon>Wenzhouxiangella</taxon>
    </lineage>
</organism>
<proteinExistence type="inferred from homology"/>
<comment type="caution">
    <text evidence="11">The sequence shown here is derived from an EMBL/GenBank/DDBJ whole genome shotgun (WGS) entry which is preliminary data.</text>
</comment>
<evidence type="ECO:0000256" key="9">
    <source>
        <dbReference type="SAM" id="Phobius"/>
    </source>
</evidence>
<keyword evidence="12" id="KW-1185">Reference proteome</keyword>
<feature type="domain" description="Ancillary SecYEG translocon subunit/Cell division coordinator CpoB TPR" evidence="10">
    <location>
        <begin position="16"/>
        <end position="207"/>
    </location>
</feature>
<dbReference type="Proteomes" id="UP000484885">
    <property type="component" value="Unassembled WGS sequence"/>
</dbReference>
<dbReference type="Pfam" id="PF09976">
    <property type="entry name" value="TPR_21"/>
    <property type="match status" value="1"/>
</dbReference>
<reference evidence="11 12" key="1">
    <citation type="submission" date="2020-02" db="EMBL/GenBank/DDBJ databases">
        <authorList>
            <person name="Zhang X.-Y."/>
        </authorList>
    </citation>
    <scope>NUCLEOTIDE SEQUENCE [LARGE SCALE GENOMIC DNA]</scope>
    <source>
        <strain evidence="11 12">C33</strain>
    </source>
</reference>
<protein>
    <recommendedName>
        <fullName evidence="8">Ancillary SecYEG translocon subunit</fullName>
    </recommendedName>
</protein>
<dbReference type="InterPro" id="IPR026039">
    <property type="entry name" value="YfgM"/>
</dbReference>
<dbReference type="SUPFAM" id="SSF48452">
    <property type="entry name" value="TPR-like"/>
    <property type="match status" value="1"/>
</dbReference>
<dbReference type="PANTHER" id="PTHR38035">
    <property type="entry name" value="UPF0070 PROTEIN YFGM"/>
    <property type="match status" value="1"/>
</dbReference>
<evidence type="ECO:0000256" key="8">
    <source>
        <dbReference type="ARBA" id="ARBA00024235"/>
    </source>
</evidence>
<dbReference type="PANTHER" id="PTHR38035:SF1">
    <property type="entry name" value="ANCILLARY SECYEG TRANSLOCON SUBUNIT"/>
    <property type="match status" value="1"/>
</dbReference>
<evidence type="ECO:0000313" key="11">
    <source>
        <dbReference type="EMBL" id="NDY94832.1"/>
    </source>
</evidence>
<dbReference type="EMBL" id="JAAGSC010000031">
    <property type="protein sequence ID" value="NDY94832.1"/>
    <property type="molecule type" value="Genomic_DNA"/>
</dbReference>
<dbReference type="PIRSF" id="PIRSF006170">
    <property type="entry name" value="YfgM"/>
    <property type="match status" value="1"/>
</dbReference>
<gene>
    <name evidence="11" type="ORF">G3I74_03710</name>
</gene>
<evidence type="ECO:0000256" key="2">
    <source>
        <dbReference type="ARBA" id="ARBA00022475"/>
    </source>
</evidence>
<keyword evidence="5 9" id="KW-0472">Membrane</keyword>
<evidence type="ECO:0000256" key="5">
    <source>
        <dbReference type="ARBA" id="ARBA00023136"/>
    </source>
</evidence>
<sequence>MAVELYDEHEQGERVRNWIREYGAAIVMGLVLAFGGIFGFRYWQEHQSAQNALAADYFNRIQNEIEAGQTDRAQEHLESLQQQAGSSGYAGLAAMAMASAHVEEGRLEPAARLYREVLDNRRMEMLWPVTRLRLARVLESQGDARAALDALSDTPAPGYEASWNELRGDLLLAVGQVEQARLAYQDALSELGSQAGSQRLLQMKLDATGPGAGGESS</sequence>
<accession>A0A845UX73</accession>
<evidence type="ECO:0000313" key="12">
    <source>
        <dbReference type="Proteomes" id="UP000484885"/>
    </source>
</evidence>
<evidence type="ECO:0000256" key="3">
    <source>
        <dbReference type="ARBA" id="ARBA00022692"/>
    </source>
</evidence>
<evidence type="ECO:0000256" key="7">
    <source>
        <dbReference type="ARBA" id="ARBA00024197"/>
    </source>
</evidence>
<dbReference type="AlphaFoldDB" id="A0A845UX73"/>
<comment type="similarity">
    <text evidence="7">Belongs to the YfgM family.</text>
</comment>
<dbReference type="RefSeq" id="WP_164210214.1">
    <property type="nucleotide sequence ID" value="NZ_JAAGSC010000031.1"/>
</dbReference>
<dbReference type="GO" id="GO:0044877">
    <property type="term" value="F:protein-containing complex binding"/>
    <property type="evidence" value="ECO:0007669"/>
    <property type="project" value="InterPro"/>
</dbReference>
<dbReference type="Gene3D" id="1.25.40.10">
    <property type="entry name" value="Tetratricopeptide repeat domain"/>
    <property type="match status" value="1"/>
</dbReference>
<keyword evidence="4 9" id="KW-1133">Transmembrane helix</keyword>
<evidence type="ECO:0000256" key="6">
    <source>
        <dbReference type="ARBA" id="ARBA00023186"/>
    </source>
</evidence>
<keyword evidence="6" id="KW-0143">Chaperone</keyword>
<dbReference type="InterPro" id="IPR011990">
    <property type="entry name" value="TPR-like_helical_dom_sf"/>
</dbReference>
<dbReference type="InterPro" id="IPR018704">
    <property type="entry name" value="SecYEG/CpoB_TPR"/>
</dbReference>
<feature type="transmembrane region" description="Helical" evidence="9">
    <location>
        <begin position="22"/>
        <end position="43"/>
    </location>
</feature>
<keyword evidence="3 9" id="KW-0812">Transmembrane</keyword>
<comment type="subcellular location">
    <subcellularLocation>
        <location evidence="1">Cell membrane</location>
        <topology evidence="1">Single-pass type II membrane protein</topology>
    </subcellularLocation>
</comment>
<evidence type="ECO:0000256" key="1">
    <source>
        <dbReference type="ARBA" id="ARBA00004401"/>
    </source>
</evidence>
<name>A0A845UX73_9GAMM</name>
<evidence type="ECO:0000256" key="4">
    <source>
        <dbReference type="ARBA" id="ARBA00022989"/>
    </source>
</evidence>
<keyword evidence="2" id="KW-1003">Cell membrane</keyword>
<evidence type="ECO:0000259" key="10">
    <source>
        <dbReference type="Pfam" id="PF09976"/>
    </source>
</evidence>
<dbReference type="GO" id="GO:0005886">
    <property type="term" value="C:plasma membrane"/>
    <property type="evidence" value="ECO:0007669"/>
    <property type="project" value="UniProtKB-SubCell"/>
</dbReference>